<dbReference type="InterPro" id="IPR024982">
    <property type="entry name" value="Rax2-like_C"/>
</dbReference>
<proteinExistence type="predicted"/>
<name>A0A6A7BVM5_9PEZI</name>
<reference evidence="6" key="1">
    <citation type="journal article" date="2020" name="Stud. Mycol.">
        <title>101 Dothideomycetes genomes: a test case for predicting lifestyles and emergence of pathogens.</title>
        <authorList>
            <person name="Haridas S."/>
            <person name="Albert R."/>
            <person name="Binder M."/>
            <person name="Bloem J."/>
            <person name="Labutti K."/>
            <person name="Salamov A."/>
            <person name="Andreopoulos B."/>
            <person name="Baker S."/>
            <person name="Barry K."/>
            <person name="Bills G."/>
            <person name="Bluhm B."/>
            <person name="Cannon C."/>
            <person name="Castanera R."/>
            <person name="Culley D."/>
            <person name="Daum C."/>
            <person name="Ezra D."/>
            <person name="Gonzalez J."/>
            <person name="Henrissat B."/>
            <person name="Kuo A."/>
            <person name="Liang C."/>
            <person name="Lipzen A."/>
            <person name="Lutzoni F."/>
            <person name="Magnuson J."/>
            <person name="Mondo S."/>
            <person name="Nolan M."/>
            <person name="Ohm R."/>
            <person name="Pangilinan J."/>
            <person name="Park H.-J."/>
            <person name="Ramirez L."/>
            <person name="Alfaro M."/>
            <person name="Sun H."/>
            <person name="Tritt A."/>
            <person name="Yoshinaga Y."/>
            <person name="Zwiers L.-H."/>
            <person name="Turgeon B."/>
            <person name="Goodwin S."/>
            <person name="Spatafora J."/>
            <person name="Crous P."/>
            <person name="Grigoriev I."/>
        </authorList>
    </citation>
    <scope>NUCLEOTIDE SEQUENCE</scope>
    <source>
        <strain evidence="6">CBS 480.64</strain>
    </source>
</reference>
<keyword evidence="7" id="KW-1185">Reference proteome</keyword>
<evidence type="ECO:0000313" key="6">
    <source>
        <dbReference type="EMBL" id="KAF2858789.1"/>
    </source>
</evidence>
<evidence type="ECO:0000259" key="4">
    <source>
        <dbReference type="Pfam" id="PF20842"/>
    </source>
</evidence>
<accession>A0A6A7BVM5</accession>
<dbReference type="SUPFAM" id="SSF50965">
    <property type="entry name" value="Galactose oxidase, central domain"/>
    <property type="match status" value="2"/>
</dbReference>
<gene>
    <name evidence="6" type="ORF">K470DRAFT_272174</name>
</gene>
<dbReference type="Pfam" id="PF20843">
    <property type="entry name" value="Rax2_3"/>
    <property type="match status" value="1"/>
</dbReference>
<evidence type="ECO:0000313" key="7">
    <source>
        <dbReference type="Proteomes" id="UP000799421"/>
    </source>
</evidence>
<dbReference type="GO" id="GO:1902929">
    <property type="term" value="C:plasma membrane of growing cell tip"/>
    <property type="evidence" value="ECO:0007669"/>
    <property type="project" value="TreeGrafter"/>
</dbReference>
<feature type="signal peptide" evidence="2">
    <location>
        <begin position="1"/>
        <end position="22"/>
    </location>
</feature>
<keyword evidence="2" id="KW-0732">Signal</keyword>
<dbReference type="OrthoDB" id="2503993at2759"/>
<dbReference type="InterPro" id="IPR048266">
    <property type="entry name" value="Rax2-like_second"/>
</dbReference>
<dbReference type="EMBL" id="MU006003">
    <property type="protein sequence ID" value="KAF2858789.1"/>
    <property type="molecule type" value="Genomic_DNA"/>
</dbReference>
<evidence type="ECO:0000256" key="2">
    <source>
        <dbReference type="SAM" id="SignalP"/>
    </source>
</evidence>
<keyword evidence="1" id="KW-0812">Transmembrane</keyword>
<feature type="domain" description="Rax2-like third" evidence="5">
    <location>
        <begin position="374"/>
        <end position="534"/>
    </location>
</feature>
<dbReference type="PANTHER" id="PTHR31778">
    <property type="entry name" value="BUD SITE SELECTION PROTEIN RAX2"/>
    <property type="match status" value="1"/>
</dbReference>
<evidence type="ECO:0000256" key="1">
    <source>
        <dbReference type="SAM" id="Phobius"/>
    </source>
</evidence>
<dbReference type="Proteomes" id="UP000799421">
    <property type="component" value="Unassembled WGS sequence"/>
</dbReference>
<keyword evidence="1" id="KW-1133">Transmembrane helix</keyword>
<feature type="domain" description="Rax2-like C-terminal" evidence="3">
    <location>
        <begin position="888"/>
        <end position="1130"/>
    </location>
</feature>
<evidence type="ECO:0000259" key="5">
    <source>
        <dbReference type="Pfam" id="PF20843"/>
    </source>
</evidence>
<feature type="transmembrane region" description="Helical" evidence="1">
    <location>
        <begin position="1144"/>
        <end position="1169"/>
    </location>
</feature>
<dbReference type="Pfam" id="PF12768">
    <property type="entry name" value="Rax2"/>
    <property type="match status" value="1"/>
</dbReference>
<dbReference type="PANTHER" id="PTHR31778:SF2">
    <property type="entry name" value="BUD SITE SELECTION PROTEIN RAX2"/>
    <property type="match status" value="1"/>
</dbReference>
<keyword evidence="1" id="KW-0472">Membrane</keyword>
<evidence type="ECO:0000259" key="3">
    <source>
        <dbReference type="Pfam" id="PF12768"/>
    </source>
</evidence>
<feature type="chain" id="PRO_5025355500" evidence="2">
    <location>
        <begin position="23"/>
        <end position="1215"/>
    </location>
</feature>
<dbReference type="InterPro" id="IPR011043">
    <property type="entry name" value="Gal_Oxase/kelch_b-propeller"/>
</dbReference>
<sequence length="1215" mass="127038">MALGPELIAFILSAPLFGSVFAGAQSSIPSPNFDLKSLGSVAIGGDFDGLSLYSYSGQGETTSSTNGSQSLLRQLPNGAFQSLVMADASITAMCSLVQDGKLRGVVLGGNFTSIDDQPSAGIALWDPEKEQVTAIHGLNGKVNALYCDDSSGTVYVGGQFLAGNSTNAVSWDGNWVNLPFAGFNGPVHSIAKNSAGHIVFGGDFNALGNATVPHQRDGQVVNLGSGNITAKGSSSTAGFDDPSNIICKTASDDGSGNTWLLADNSPGWWQGNFSFGFNPTKLRLYNTQQPNRGTKEFYFQNLNSGGILKLDYVDEAGNEQSCSSACPLPQGNSSYQDFRFQPPVGMNGFRLQITAWYGDGAGLSGIEIFQDDIYSFAIDAFNEPRCDGVSSGSKSIVTPGSGLWNRTSNGGGTTSDYLSGFLTETSPNGTNTSVVFAPDIKQSGNYSVTVYTPGCMQDDSCPTRGEVNITCNLSATGESSSTTVSQTNNFDKYDQVFYGYVDAGSDSFKPTVTLMPQTDGAPITVVAQRVGFELMSTTAGLNGLYEFDPQNSLPDTNFTQSVTDKAGANLTLGALVEEVVAIGTDLFVLGNLSADGIANVMSVNSNGMGATAAGGLNSGIQAAYANGSIIYIGGNFSSTADQPTNGLASLAIYDTESRTWSPMGAGVQGRVSALVPLLLNLTGGTSEECLTVNGEFTSVNAFDGNAAFDAEGFAVWVPSKRNWLNNLGTNMSLRGRLCSSTKVPGREPLYAGQLKSENAYSGAVALAGSGHAQLSSIGAEIKSRQPSSRKRDMSSVSGVPGVNNGMFYGDNGANITVLGGSFSSKASDGSQIQNLIFINNTHGAVQKITGVQGLDDDATFESMDHYHSRLFAGGRVSGMVQGASVQGLVVYDLIEARFASPQPPPLAGDHVVVRAVAVQPNSPNVYVGGDFASAGALPCALLCYYDAQALQWRLPGRGLTGTILSMVWVSNNELAIAGDLSINGTTTTVVMYNAQQQSFSWYPGAADLPGPVSALIPASSARNDFWAAGTAKSNGSAFLVRHHNNAWTGVGGLGTGTTINGLQMLPLEDDHRDTALVPPGVVLLLTGNIHVPSFGNASAVIFNGTDYSPFILTSRADGSPGSMSRVFVANRAGGLNHVKGHLSLGLVVLIALAISLTLMFLLAVVGIMIERQRRRREGYVPMPPMGRDKGNNAVRRIPPERLLGGLGDHGEPPRI</sequence>
<dbReference type="Pfam" id="PF20842">
    <property type="entry name" value="Rax2_2"/>
    <property type="match status" value="1"/>
</dbReference>
<feature type="domain" description="Rax2-like second" evidence="4">
    <location>
        <begin position="217"/>
        <end position="363"/>
    </location>
</feature>
<protein>
    <submittedName>
        <fullName evidence="6">Cellular morphogenesis protein</fullName>
    </submittedName>
</protein>
<dbReference type="InterPro" id="IPR048265">
    <property type="entry name" value="Rax2-like_third"/>
</dbReference>
<dbReference type="AlphaFoldDB" id="A0A6A7BVM5"/>
<organism evidence="6 7">
    <name type="scientific">Piedraia hortae CBS 480.64</name>
    <dbReference type="NCBI Taxonomy" id="1314780"/>
    <lineage>
        <taxon>Eukaryota</taxon>
        <taxon>Fungi</taxon>
        <taxon>Dikarya</taxon>
        <taxon>Ascomycota</taxon>
        <taxon>Pezizomycotina</taxon>
        <taxon>Dothideomycetes</taxon>
        <taxon>Dothideomycetidae</taxon>
        <taxon>Capnodiales</taxon>
        <taxon>Piedraiaceae</taxon>
        <taxon>Piedraia</taxon>
    </lineage>
</organism>